<keyword evidence="5" id="KW-0539">Nucleus</keyword>
<evidence type="ECO:0000313" key="9">
    <source>
        <dbReference type="Proteomes" id="UP000275267"/>
    </source>
</evidence>
<dbReference type="OrthoDB" id="786597at2759"/>
<evidence type="ECO:0000256" key="1">
    <source>
        <dbReference type="ARBA" id="ARBA00004123"/>
    </source>
</evidence>
<protein>
    <recommendedName>
        <fullName evidence="7">AP2/ERF domain-containing protein</fullName>
    </recommendedName>
</protein>
<dbReference type="Proteomes" id="UP000275267">
    <property type="component" value="Unassembled WGS sequence"/>
</dbReference>
<evidence type="ECO:0000256" key="2">
    <source>
        <dbReference type="ARBA" id="ARBA00023015"/>
    </source>
</evidence>
<comment type="subcellular location">
    <subcellularLocation>
        <location evidence="1">Nucleus</location>
    </subcellularLocation>
</comment>
<feature type="compositionally biased region" description="Basic and acidic residues" evidence="6">
    <location>
        <begin position="289"/>
        <end position="298"/>
    </location>
</feature>
<name>A0A3L6QKE6_PANMI</name>
<dbReference type="FunFam" id="3.30.730.10:FF:000001">
    <property type="entry name" value="Ethylene-responsive transcription factor 2"/>
    <property type="match status" value="1"/>
</dbReference>
<reference evidence="9" key="1">
    <citation type="journal article" date="2019" name="Nat. Commun.">
        <title>The genome of broomcorn millet.</title>
        <authorList>
            <person name="Zou C."/>
            <person name="Miki D."/>
            <person name="Li D."/>
            <person name="Tang Q."/>
            <person name="Xiao L."/>
            <person name="Rajput S."/>
            <person name="Deng P."/>
            <person name="Jia W."/>
            <person name="Huang R."/>
            <person name="Zhang M."/>
            <person name="Sun Y."/>
            <person name="Hu J."/>
            <person name="Fu X."/>
            <person name="Schnable P.S."/>
            <person name="Li F."/>
            <person name="Zhang H."/>
            <person name="Feng B."/>
            <person name="Zhu X."/>
            <person name="Liu R."/>
            <person name="Schnable J.C."/>
            <person name="Zhu J.-K."/>
            <person name="Zhang H."/>
        </authorList>
    </citation>
    <scope>NUCLEOTIDE SEQUENCE [LARGE SCALE GENOMIC DNA]</scope>
</reference>
<evidence type="ECO:0000313" key="8">
    <source>
        <dbReference type="EMBL" id="RLM80749.1"/>
    </source>
</evidence>
<dbReference type="InterPro" id="IPR016177">
    <property type="entry name" value="DNA-bd_dom_sf"/>
</dbReference>
<feature type="region of interest" description="Disordered" evidence="6">
    <location>
        <begin position="272"/>
        <end position="298"/>
    </location>
</feature>
<sequence length="298" mass="30696">MRPPPSSTVPTPPLREATEAAAIVAALAQVIAGGRGATLTTPRPAASPAPSPVVPPCPPTAVGSHRGDVGPPAWQGEASASASAHIVSDSAVPQDRSAPAQCLLPSPAQAPMASTWPQGAEQGLAPPAPAPAPRSYRGVRRRPWGKWAAEIRDPKKAARVWLGTFVTPEDAARAYDAAALRLRGSRAKLNFPEDAPSLRHLPAPVGSREPSSGWNRTIDRSPCPEMVHRRDTTDGFSGGDSGRFLGSWNVGTSSPSPKATCSTAPVNGALLCGSYGTGSSGTKDAGNGTDKRNNARHS</sequence>
<dbReference type="SMART" id="SM00380">
    <property type="entry name" value="AP2"/>
    <property type="match status" value="1"/>
</dbReference>
<dbReference type="InterPro" id="IPR044808">
    <property type="entry name" value="ERF_plant"/>
</dbReference>
<keyword evidence="4" id="KW-0804">Transcription</keyword>
<evidence type="ECO:0000256" key="3">
    <source>
        <dbReference type="ARBA" id="ARBA00023125"/>
    </source>
</evidence>
<dbReference type="EMBL" id="PQIB02000012">
    <property type="protein sequence ID" value="RLM80749.1"/>
    <property type="molecule type" value="Genomic_DNA"/>
</dbReference>
<dbReference type="SUPFAM" id="SSF54171">
    <property type="entry name" value="DNA-binding domain"/>
    <property type="match status" value="1"/>
</dbReference>
<dbReference type="GO" id="GO:0003677">
    <property type="term" value="F:DNA binding"/>
    <property type="evidence" value="ECO:0007669"/>
    <property type="project" value="UniProtKB-KW"/>
</dbReference>
<feature type="compositionally biased region" description="Pro residues" evidence="6">
    <location>
        <begin position="45"/>
        <end position="59"/>
    </location>
</feature>
<accession>A0A3L6QKE6</accession>
<evidence type="ECO:0000256" key="4">
    <source>
        <dbReference type="ARBA" id="ARBA00023163"/>
    </source>
</evidence>
<comment type="caution">
    <text evidence="8">The sequence shown here is derived from an EMBL/GenBank/DDBJ whole genome shotgun (WGS) entry which is preliminary data.</text>
</comment>
<gene>
    <name evidence="8" type="ORF">C2845_PM12G16500</name>
</gene>
<dbReference type="Pfam" id="PF00847">
    <property type="entry name" value="AP2"/>
    <property type="match status" value="1"/>
</dbReference>
<evidence type="ECO:0000259" key="7">
    <source>
        <dbReference type="PROSITE" id="PS51032"/>
    </source>
</evidence>
<dbReference type="PRINTS" id="PR00367">
    <property type="entry name" value="ETHRSPELEMNT"/>
</dbReference>
<feature type="domain" description="AP2/ERF" evidence="7">
    <location>
        <begin position="135"/>
        <end position="192"/>
    </location>
</feature>
<dbReference type="PANTHER" id="PTHR31190">
    <property type="entry name" value="DNA-BINDING DOMAIN"/>
    <property type="match status" value="1"/>
</dbReference>
<dbReference type="PROSITE" id="PS51032">
    <property type="entry name" value="AP2_ERF"/>
    <property type="match status" value="1"/>
</dbReference>
<dbReference type="STRING" id="4540.A0A3L6QKE6"/>
<keyword evidence="2" id="KW-0805">Transcription regulation</keyword>
<evidence type="ECO:0000256" key="6">
    <source>
        <dbReference type="SAM" id="MobiDB-lite"/>
    </source>
</evidence>
<keyword evidence="9" id="KW-1185">Reference proteome</keyword>
<proteinExistence type="predicted"/>
<dbReference type="GO" id="GO:0005634">
    <property type="term" value="C:nucleus"/>
    <property type="evidence" value="ECO:0007669"/>
    <property type="project" value="UniProtKB-SubCell"/>
</dbReference>
<evidence type="ECO:0000256" key="5">
    <source>
        <dbReference type="ARBA" id="ARBA00023242"/>
    </source>
</evidence>
<dbReference type="GO" id="GO:0003700">
    <property type="term" value="F:DNA-binding transcription factor activity"/>
    <property type="evidence" value="ECO:0007669"/>
    <property type="project" value="InterPro"/>
</dbReference>
<dbReference type="PANTHER" id="PTHR31190:SF421">
    <property type="entry name" value="ETHYLENE-RESPONSIVE TRANSCRIPTION FACTOR ERF110"/>
    <property type="match status" value="1"/>
</dbReference>
<feature type="region of interest" description="Disordered" evidence="6">
    <location>
        <begin position="200"/>
        <end position="227"/>
    </location>
</feature>
<dbReference type="InterPro" id="IPR001471">
    <property type="entry name" value="AP2/ERF_dom"/>
</dbReference>
<dbReference type="AlphaFoldDB" id="A0A3L6QKE6"/>
<feature type="region of interest" description="Disordered" evidence="6">
    <location>
        <begin position="37"/>
        <end position="141"/>
    </location>
</feature>
<dbReference type="Gene3D" id="3.30.730.10">
    <property type="entry name" value="AP2/ERF domain"/>
    <property type="match status" value="1"/>
</dbReference>
<organism evidence="8 9">
    <name type="scientific">Panicum miliaceum</name>
    <name type="common">Proso millet</name>
    <name type="synonym">Broomcorn millet</name>
    <dbReference type="NCBI Taxonomy" id="4540"/>
    <lineage>
        <taxon>Eukaryota</taxon>
        <taxon>Viridiplantae</taxon>
        <taxon>Streptophyta</taxon>
        <taxon>Embryophyta</taxon>
        <taxon>Tracheophyta</taxon>
        <taxon>Spermatophyta</taxon>
        <taxon>Magnoliopsida</taxon>
        <taxon>Liliopsida</taxon>
        <taxon>Poales</taxon>
        <taxon>Poaceae</taxon>
        <taxon>PACMAD clade</taxon>
        <taxon>Panicoideae</taxon>
        <taxon>Panicodae</taxon>
        <taxon>Paniceae</taxon>
        <taxon>Panicinae</taxon>
        <taxon>Panicum</taxon>
        <taxon>Panicum sect. Panicum</taxon>
    </lineage>
</organism>
<dbReference type="GO" id="GO:0009873">
    <property type="term" value="P:ethylene-activated signaling pathway"/>
    <property type="evidence" value="ECO:0007669"/>
    <property type="project" value="InterPro"/>
</dbReference>
<dbReference type="CDD" id="cd00018">
    <property type="entry name" value="AP2"/>
    <property type="match status" value="1"/>
</dbReference>
<keyword evidence="3" id="KW-0238">DNA-binding</keyword>
<dbReference type="InterPro" id="IPR036955">
    <property type="entry name" value="AP2/ERF_dom_sf"/>
</dbReference>